<accession>K8EFB4</accession>
<dbReference type="KEGG" id="bpg:Bathy05g02190"/>
<keyword evidence="6" id="KW-1185">Reference proteome</keyword>
<dbReference type="EMBL" id="FO082274">
    <property type="protein sequence ID" value="CCO16684.1"/>
    <property type="molecule type" value="Genomic_DNA"/>
</dbReference>
<feature type="domain" description="DUF4200" evidence="4">
    <location>
        <begin position="67"/>
        <end position="184"/>
    </location>
</feature>
<organism evidence="5 6">
    <name type="scientific">Bathycoccus prasinos</name>
    <dbReference type="NCBI Taxonomy" id="41875"/>
    <lineage>
        <taxon>Eukaryota</taxon>
        <taxon>Viridiplantae</taxon>
        <taxon>Chlorophyta</taxon>
        <taxon>Mamiellophyceae</taxon>
        <taxon>Mamiellales</taxon>
        <taxon>Bathycoccaceae</taxon>
        <taxon>Bathycoccus</taxon>
    </lineage>
</organism>
<evidence type="ECO:0000259" key="4">
    <source>
        <dbReference type="Pfam" id="PF13863"/>
    </source>
</evidence>
<dbReference type="RefSeq" id="XP_007513126.1">
    <property type="nucleotide sequence ID" value="XM_007513064.1"/>
</dbReference>
<dbReference type="OrthoDB" id="10264063at2759"/>
<protein>
    <recommendedName>
        <fullName evidence="4">DUF4200 domain-containing protein</fullName>
    </recommendedName>
</protein>
<keyword evidence="1 2" id="KW-0175">Coiled coil</keyword>
<dbReference type="InterPro" id="IPR025252">
    <property type="entry name" value="DUF4200"/>
</dbReference>
<dbReference type="Proteomes" id="UP000198341">
    <property type="component" value="Chromosome 5"/>
</dbReference>
<evidence type="ECO:0000256" key="2">
    <source>
        <dbReference type="SAM" id="Coils"/>
    </source>
</evidence>
<feature type="region of interest" description="Disordered" evidence="3">
    <location>
        <begin position="197"/>
        <end position="224"/>
    </location>
</feature>
<feature type="compositionally biased region" description="Low complexity" evidence="3">
    <location>
        <begin position="308"/>
        <end position="324"/>
    </location>
</feature>
<sequence>MTTIQTTAVTVNDRTDVDGGCSSGPYARKNDNGNIVGKRALSAFSRSSSSCSAHHHHPREESARDIVRRKRETFLAQMAVDVRKEEIDKLEKRAAQREEALRNAERMLEEDKKRFDLFLKENDERVREATKRAEKEAKKKREKANEVKRLNGEIATARLDLGRREDKLEECEEYLRFLDGLTPKEWLAEFREVADDGEIGLESEDGAAEEKNEGGGDEDELEKNKPVPMYFTHPKQLLDVFAKLEEENLTLISEAQDIEDQLERDTEKRAKELSQMEIESRGNQMEITRLREAIVEEMQKKKAYGLESSSASSASASTSLSSPSPEQELAKLTEKVREVYESVVITETKASSIEAVDMLREIEETLERYFVEIEKMPKDVVAERERKIEKERRHRNRELKMQQQKAEQELRLKKTLERAASPARKKPNGKPVMFRSRLREEKKEMQQNSNHIPKEREAEIELKAFLNREF</sequence>
<evidence type="ECO:0000256" key="1">
    <source>
        <dbReference type="ARBA" id="ARBA00023054"/>
    </source>
</evidence>
<name>K8EFB4_9CHLO</name>
<gene>
    <name evidence="5" type="ORF">Bathy05g02190</name>
</gene>
<evidence type="ECO:0000313" key="5">
    <source>
        <dbReference type="EMBL" id="CCO16684.1"/>
    </source>
</evidence>
<dbReference type="GeneID" id="19015722"/>
<reference evidence="5 6" key="1">
    <citation type="submission" date="2011-10" db="EMBL/GenBank/DDBJ databases">
        <authorList>
            <person name="Genoscope - CEA"/>
        </authorList>
    </citation>
    <scope>NUCLEOTIDE SEQUENCE [LARGE SCALE GENOMIC DNA]</scope>
    <source>
        <strain evidence="5 6">RCC 1105</strain>
    </source>
</reference>
<dbReference type="STRING" id="41875.K8EFB4"/>
<feature type="compositionally biased region" description="Acidic residues" evidence="3">
    <location>
        <begin position="197"/>
        <end position="207"/>
    </location>
</feature>
<dbReference type="AlphaFoldDB" id="K8EFB4"/>
<evidence type="ECO:0000313" key="6">
    <source>
        <dbReference type="Proteomes" id="UP000198341"/>
    </source>
</evidence>
<feature type="region of interest" description="Disordered" evidence="3">
    <location>
        <begin position="392"/>
        <end position="456"/>
    </location>
</feature>
<dbReference type="eggNOG" id="ENOG502QSDI">
    <property type="taxonomic scope" value="Eukaryota"/>
</dbReference>
<feature type="region of interest" description="Disordered" evidence="3">
    <location>
        <begin position="306"/>
        <end position="329"/>
    </location>
</feature>
<dbReference type="PANTHER" id="PTHR21683:SF3">
    <property type="entry name" value="CILIA AND FLAGELLA ASSOCIATED PROTEIN 100"/>
    <property type="match status" value="1"/>
</dbReference>
<feature type="coiled-coil region" evidence="2">
    <location>
        <begin position="80"/>
        <end position="160"/>
    </location>
</feature>
<feature type="compositionally biased region" description="Basic and acidic residues" evidence="3">
    <location>
        <begin position="406"/>
        <end position="417"/>
    </location>
</feature>
<dbReference type="InterPro" id="IPR051147">
    <property type="entry name" value="CFAP_domain-containing"/>
</dbReference>
<dbReference type="Pfam" id="PF13863">
    <property type="entry name" value="DUF4200"/>
    <property type="match status" value="1"/>
</dbReference>
<dbReference type="PANTHER" id="PTHR21683">
    <property type="entry name" value="COILED-COIL DOMAIN-CONTAINING PROTEIN 42 LIKE-2-LIKE-RELATED"/>
    <property type="match status" value="1"/>
</dbReference>
<feature type="coiled-coil region" evidence="2">
    <location>
        <begin position="241"/>
        <end position="275"/>
    </location>
</feature>
<dbReference type="GO" id="GO:0005856">
    <property type="term" value="C:cytoskeleton"/>
    <property type="evidence" value="ECO:0007669"/>
    <property type="project" value="UniProtKB-ARBA"/>
</dbReference>
<evidence type="ECO:0000256" key="3">
    <source>
        <dbReference type="SAM" id="MobiDB-lite"/>
    </source>
</evidence>
<proteinExistence type="predicted"/>